<organism evidence="2 3">
    <name type="scientific">Tuber borchii</name>
    <name type="common">White truffle</name>
    <dbReference type="NCBI Taxonomy" id="42251"/>
    <lineage>
        <taxon>Eukaryota</taxon>
        <taxon>Fungi</taxon>
        <taxon>Dikarya</taxon>
        <taxon>Ascomycota</taxon>
        <taxon>Pezizomycotina</taxon>
        <taxon>Pezizomycetes</taxon>
        <taxon>Pezizales</taxon>
        <taxon>Tuberaceae</taxon>
        <taxon>Tuber</taxon>
    </lineage>
</organism>
<reference evidence="2 3" key="1">
    <citation type="submission" date="2017-04" db="EMBL/GenBank/DDBJ databases">
        <title>Draft genome sequence of Tuber borchii Vittad., a whitish edible truffle.</title>
        <authorList>
            <consortium name="DOE Joint Genome Institute"/>
            <person name="Murat C."/>
            <person name="Kuo A."/>
            <person name="Barry K.W."/>
            <person name="Clum A."/>
            <person name="Dockter R.B."/>
            <person name="Fauchery L."/>
            <person name="Iotti M."/>
            <person name="Kohler A."/>
            <person name="Labutti K."/>
            <person name="Lindquist E.A."/>
            <person name="Lipzen A."/>
            <person name="Ohm R.A."/>
            <person name="Wang M."/>
            <person name="Grigoriev I.V."/>
            <person name="Zambonelli A."/>
            <person name="Martin F.M."/>
        </authorList>
    </citation>
    <scope>NUCLEOTIDE SEQUENCE [LARGE SCALE GENOMIC DNA]</scope>
    <source>
        <strain evidence="2 3">Tbo3840</strain>
    </source>
</reference>
<keyword evidence="3" id="KW-1185">Reference proteome</keyword>
<proteinExistence type="predicted"/>
<protein>
    <submittedName>
        <fullName evidence="2">Uncharacterized protein</fullName>
    </submittedName>
</protein>
<dbReference type="AlphaFoldDB" id="A0A2T6ZXS1"/>
<sequence>MRVGCVAVLVVSKFGVGSAGWTRQGISGLRSARAREVLKKQKGFADDIVMFGSVLCCRPLLFSLLISLFFLLFSKQLNAGVGKCL</sequence>
<keyword evidence="1" id="KW-0812">Transmembrane</keyword>
<evidence type="ECO:0000313" key="3">
    <source>
        <dbReference type="Proteomes" id="UP000244722"/>
    </source>
</evidence>
<keyword evidence="1" id="KW-1133">Transmembrane helix</keyword>
<comment type="caution">
    <text evidence="2">The sequence shown here is derived from an EMBL/GenBank/DDBJ whole genome shotgun (WGS) entry which is preliminary data.</text>
</comment>
<evidence type="ECO:0000256" key="1">
    <source>
        <dbReference type="SAM" id="Phobius"/>
    </source>
</evidence>
<gene>
    <name evidence="2" type="ORF">B9Z19DRAFT_1079868</name>
</gene>
<evidence type="ECO:0000313" key="2">
    <source>
        <dbReference type="EMBL" id="PUU80266.1"/>
    </source>
</evidence>
<accession>A0A2T6ZXS1</accession>
<keyword evidence="1" id="KW-0472">Membrane</keyword>
<feature type="transmembrane region" description="Helical" evidence="1">
    <location>
        <begin position="48"/>
        <end position="73"/>
    </location>
</feature>
<dbReference type="EMBL" id="NESQ01000069">
    <property type="protein sequence ID" value="PUU80266.1"/>
    <property type="molecule type" value="Genomic_DNA"/>
</dbReference>
<name>A0A2T6ZXS1_TUBBO</name>
<dbReference type="Proteomes" id="UP000244722">
    <property type="component" value="Unassembled WGS sequence"/>
</dbReference>